<evidence type="ECO:0000256" key="8">
    <source>
        <dbReference type="SAM" id="MobiDB-lite"/>
    </source>
</evidence>
<dbReference type="EMBL" id="FO082272">
    <property type="protein sequence ID" value="CCO66111.1"/>
    <property type="molecule type" value="Genomic_DNA"/>
</dbReference>
<keyword evidence="6" id="KW-0333">Golgi apparatus</keyword>
<proteinExistence type="inferred from homology"/>
<evidence type="ECO:0000256" key="4">
    <source>
        <dbReference type="ARBA" id="ARBA00022448"/>
    </source>
</evidence>
<protein>
    <recommendedName>
        <fullName evidence="3">Conserved oligomeric Golgi complex subunit 1</fullName>
    </recommendedName>
</protein>
<dbReference type="PANTHER" id="PTHR31658:SF0">
    <property type="entry name" value="CONSERVED OLIGOMERIC GOLGI COMPLEX SUBUNIT 1"/>
    <property type="match status" value="1"/>
</dbReference>
<dbReference type="GO" id="GO:0006891">
    <property type="term" value="P:intra-Golgi vesicle-mediated transport"/>
    <property type="evidence" value="ECO:0007669"/>
    <property type="project" value="InterPro"/>
</dbReference>
<evidence type="ECO:0000256" key="3">
    <source>
        <dbReference type="ARBA" id="ARBA00020978"/>
    </source>
</evidence>
<keyword evidence="10" id="KW-1185">Reference proteome</keyword>
<reference evidence="9 10" key="1">
    <citation type="submission" date="2011-10" db="EMBL/GenBank/DDBJ databases">
        <authorList>
            <person name="Genoscope - CEA"/>
        </authorList>
    </citation>
    <scope>NUCLEOTIDE SEQUENCE [LARGE SCALE GENOMIC DNA]</scope>
    <source>
        <strain evidence="9 10">RCC 1105</strain>
    </source>
</reference>
<accession>K8FEB7</accession>
<evidence type="ECO:0000256" key="5">
    <source>
        <dbReference type="ARBA" id="ARBA00022927"/>
    </source>
</evidence>
<dbReference type="OrthoDB" id="46189at2759"/>
<dbReference type="GO" id="GO:0015031">
    <property type="term" value="P:protein transport"/>
    <property type="evidence" value="ECO:0007669"/>
    <property type="project" value="UniProtKB-KW"/>
</dbReference>
<dbReference type="GO" id="GO:0017119">
    <property type="term" value="C:Golgi transport complex"/>
    <property type="evidence" value="ECO:0007669"/>
    <property type="project" value="InterPro"/>
</dbReference>
<evidence type="ECO:0000256" key="2">
    <source>
        <dbReference type="ARBA" id="ARBA00006653"/>
    </source>
</evidence>
<dbReference type="Pfam" id="PF08700">
    <property type="entry name" value="VPS51_Exo84_N"/>
    <property type="match status" value="1"/>
</dbReference>
<feature type="compositionally biased region" description="Basic and acidic residues" evidence="8">
    <location>
        <begin position="29"/>
        <end position="39"/>
    </location>
</feature>
<dbReference type="RefSeq" id="XP_007512023.1">
    <property type="nucleotide sequence ID" value="XM_007511961.1"/>
</dbReference>
<dbReference type="PANTHER" id="PTHR31658">
    <property type="entry name" value="CONSERVED OLIGOMERIC GOLGI COMPLEX SUBUNIT 1"/>
    <property type="match status" value="1"/>
</dbReference>
<dbReference type="Proteomes" id="UP000198341">
    <property type="component" value="Chromosome 7"/>
</dbReference>
<keyword evidence="7" id="KW-0472">Membrane</keyword>
<gene>
    <name evidence="9" type="ORF">Bathy07g02940</name>
</gene>
<dbReference type="eggNOG" id="KOG2033">
    <property type="taxonomic scope" value="Eukaryota"/>
</dbReference>
<comment type="subcellular location">
    <subcellularLocation>
        <location evidence="1">Golgi apparatus membrane</location>
        <topology evidence="1">Peripheral membrane protein</topology>
    </subcellularLocation>
</comment>
<evidence type="ECO:0000313" key="9">
    <source>
        <dbReference type="EMBL" id="CCO66111.1"/>
    </source>
</evidence>
<dbReference type="STRING" id="41875.K8FEB7"/>
<evidence type="ECO:0000313" key="10">
    <source>
        <dbReference type="Proteomes" id="UP000198341"/>
    </source>
</evidence>
<feature type="region of interest" description="Disordered" evidence="8">
    <location>
        <begin position="132"/>
        <end position="156"/>
    </location>
</feature>
<organism evidence="9 10">
    <name type="scientific">Bathycoccus prasinos</name>
    <dbReference type="NCBI Taxonomy" id="41875"/>
    <lineage>
        <taxon>Eukaryota</taxon>
        <taxon>Viridiplantae</taxon>
        <taxon>Chlorophyta</taxon>
        <taxon>Mamiellophyceae</taxon>
        <taxon>Mamiellales</taxon>
        <taxon>Bathycoccaceae</taxon>
        <taxon>Bathycoccus</taxon>
    </lineage>
</organism>
<dbReference type="GO" id="GO:0000139">
    <property type="term" value="C:Golgi membrane"/>
    <property type="evidence" value="ECO:0007669"/>
    <property type="project" value="UniProtKB-SubCell"/>
</dbReference>
<keyword evidence="4" id="KW-0813">Transport</keyword>
<evidence type="ECO:0000256" key="1">
    <source>
        <dbReference type="ARBA" id="ARBA00004395"/>
    </source>
</evidence>
<dbReference type="KEGG" id="bpg:Bathy07g02940"/>
<name>K8FEB7_9CHLO</name>
<feature type="compositionally biased region" description="Basic and acidic residues" evidence="8">
    <location>
        <begin position="1"/>
        <end position="10"/>
    </location>
</feature>
<dbReference type="AlphaFoldDB" id="K8FEB7"/>
<evidence type="ECO:0000256" key="6">
    <source>
        <dbReference type="ARBA" id="ARBA00023034"/>
    </source>
</evidence>
<keyword evidence="5" id="KW-0653">Protein transport</keyword>
<evidence type="ECO:0000256" key="7">
    <source>
        <dbReference type="ARBA" id="ARBA00023136"/>
    </source>
</evidence>
<feature type="region of interest" description="Disordered" evidence="8">
    <location>
        <begin position="1"/>
        <end position="45"/>
    </location>
</feature>
<dbReference type="InterPro" id="IPR033370">
    <property type="entry name" value="COG1"/>
</dbReference>
<dbReference type="GeneID" id="19014783"/>
<comment type="similarity">
    <text evidence="2">Belongs to the COG1 family.</text>
</comment>
<sequence>MMMVEEKMEANKASASSHGAAFEAMNGDAGKETTKKEQQQETFSPQVLKAVEEIFESRSVKEVREIEVRTRKEADDKQEELRQIIGSSYKDAIANADDLVQMSEETGKLSECITEIKELVKVFGTLDVSEEAEEVSRTNKSGNNADRTRGENQNEQIDQELRDVLYAAGSRVKYLVDSPEQIWGYLEAGSCYEAAKRFGASKIILACLQEKMKADERIFKTFPLITAQANALHSFSGQISKKSRLALQRVTDTPEQVASALCAVYVVEDIKEPRVLLQILLQSRRAWVRASLRKLNSESDALRLGKALGLICAEIRKATRLARKLFVENEDSEKGTPLFFQTLNQRPMEGNSQFSGVSEPVREDELWHESISARERSTVAESKESVSSSIQSWLADVAADAKARGKKVFEGLDKCSRVAEAERNANETCEKVERAHLKKLSSGKKSKDATITTSTWSEFSLAFLDKDINILTTLFEEPMLERGKTLLANTLAHVSARKLLNDALKEESIMENIKAGENTDFWLTEDSNNSNTSGAPPGLSLARTLASKIDQSLKSAREDALLLARHGGKSASSYSTSAYDEKRIQFLEPFVKGEAARGIVGFSSFLSQKVAEIKRDSVKRNRTKDVVVEKALLCGRLAHVIATHSGEIALILGPASEWYNVKTSSGSGSGRAAASKIPRQSESNRILTEVNEALLLASDEAFSIWVDFVSSLCVKDLEENLLNDDQLELAHAPHDWETIALGTSDDVTIELPALPSSYVLEMLHKASRLVSKAGGHVLSKRALKHFADALGNGAMSAYANFLGLSDSSVSKKVQLLNNTELSEKGALQMLFDQRLVHDFLAGGMKPSPEAPKLANEKARVITQSLIKGLDPIDWATYEPYLWGNEARCYVRCSVLLGSFVQLYKLHKDVSTAASKKRTPTSSTTSTASETLRFSYLPVSLPALRGGSGRDAEKGEVDWGVIQDLKDESNEQSNVFSKIASFF</sequence>